<proteinExistence type="predicted"/>
<dbReference type="Gene3D" id="1.10.8.10">
    <property type="entry name" value="DNA helicase RuvA subunit, C-terminal domain"/>
    <property type="match status" value="1"/>
</dbReference>
<name>A0A4U8UP16_STECR</name>
<evidence type="ECO:0000256" key="1">
    <source>
        <dbReference type="SAM" id="MobiDB-lite"/>
    </source>
</evidence>
<protein>
    <recommendedName>
        <fullName evidence="2">UBX domain-containing protein</fullName>
    </recommendedName>
</protein>
<feature type="compositionally biased region" description="Low complexity" evidence="1">
    <location>
        <begin position="76"/>
        <end position="90"/>
    </location>
</feature>
<feature type="compositionally biased region" description="Basic and acidic residues" evidence="1">
    <location>
        <begin position="357"/>
        <end position="396"/>
    </location>
</feature>
<evidence type="ECO:0000259" key="2">
    <source>
        <dbReference type="PROSITE" id="PS50033"/>
    </source>
</evidence>
<dbReference type="InterPro" id="IPR006577">
    <property type="entry name" value="UAS"/>
</dbReference>
<dbReference type="InterPro" id="IPR049483">
    <property type="entry name" value="FAF1_2-like_UAS"/>
</dbReference>
<feature type="region of interest" description="Disordered" evidence="1">
    <location>
        <begin position="68"/>
        <end position="133"/>
    </location>
</feature>
<dbReference type="GO" id="GO:0005634">
    <property type="term" value="C:nucleus"/>
    <property type="evidence" value="ECO:0007669"/>
    <property type="project" value="TreeGrafter"/>
</dbReference>
<sequence length="510" mass="58080">MGGLDQRQREILRQFMELTNIADDDYATAVLASLDWDIEKAFDEFQSQIIDDDPGYLQSSINVHGESLGLNDDSLRNSPSSGYSSRPSGSKLTLASNGIDSGSGSSSSLMVAGGDLPSTQISKTETTLRPTESAAFEFASDDDQDDAEYYEYDDDEEPELQSLEQESSSSSSFKRDSDRPALMPTNWDSEEDAVANFTEVFEARYGGIHPYFHIGSLRDAMREAFECADTQERRPLAIYVHDDNAIACNIFAGKVLSSQAVSDLLGGQYVTWPWDVTQTENKEKLLGWLQELNMFEAQQVVRTTLSDSYPMLLVVTASKNQYQLVAYSTGHEYINDVTDKLIQGLSEYMDIKTNERKEELERMEREQIRREQQEEYEKALAADRARQEEEERERQLQLEAEEEGQRKMEQKKRRLEELLESVPEEPAATESGIITFRIRFPGGEAKIRRFRQEEALDSLINFVQGHGFFMENNRIWNSNVPKQDISTFDLSKSFADLKFPAREQVIVEEK</sequence>
<gene>
    <name evidence="3" type="ORF">L596_002251</name>
</gene>
<dbReference type="SUPFAM" id="SSF52833">
    <property type="entry name" value="Thioredoxin-like"/>
    <property type="match status" value="1"/>
</dbReference>
<reference evidence="3 4" key="2">
    <citation type="journal article" date="2019" name="G3 (Bethesda)">
        <title>Hybrid Assembly of the Genome of the Entomopathogenic Nematode Steinernema carpocapsae Identifies the X-Chromosome.</title>
        <authorList>
            <person name="Serra L."/>
            <person name="Macchietto M."/>
            <person name="Macias-Munoz A."/>
            <person name="McGill C.J."/>
            <person name="Rodriguez I.M."/>
            <person name="Rodriguez B."/>
            <person name="Murad R."/>
            <person name="Mortazavi A."/>
        </authorList>
    </citation>
    <scope>NUCLEOTIDE SEQUENCE [LARGE SCALE GENOMIC DNA]</scope>
    <source>
        <strain evidence="3 4">ALL</strain>
    </source>
</reference>
<dbReference type="Proteomes" id="UP000298663">
    <property type="component" value="Unassembled WGS sequence"/>
</dbReference>
<dbReference type="SUPFAM" id="SSF54236">
    <property type="entry name" value="Ubiquitin-like"/>
    <property type="match status" value="1"/>
</dbReference>
<dbReference type="InterPro" id="IPR050730">
    <property type="entry name" value="UBX_domain-protein"/>
</dbReference>
<comment type="caution">
    <text evidence="3">The sequence shown here is derived from an EMBL/GenBank/DDBJ whole genome shotgun (WGS) entry which is preliminary data.</text>
</comment>
<feature type="compositionally biased region" description="Polar residues" evidence="1">
    <location>
        <begin position="117"/>
        <end position="130"/>
    </location>
</feature>
<dbReference type="EMBL" id="AZBU02000001">
    <property type="protein sequence ID" value="TMS34716.1"/>
    <property type="molecule type" value="Genomic_DNA"/>
</dbReference>
<dbReference type="InterPro" id="IPR001012">
    <property type="entry name" value="UBX_dom"/>
</dbReference>
<dbReference type="Gene3D" id="3.40.30.10">
    <property type="entry name" value="Glutaredoxin"/>
    <property type="match status" value="1"/>
</dbReference>
<accession>A0A4U8UP16</accession>
<dbReference type="Pfam" id="PF14555">
    <property type="entry name" value="UBA_4"/>
    <property type="match status" value="1"/>
</dbReference>
<dbReference type="InterPro" id="IPR036249">
    <property type="entry name" value="Thioredoxin-like_sf"/>
</dbReference>
<evidence type="ECO:0000313" key="3">
    <source>
        <dbReference type="EMBL" id="TMS34716.1"/>
    </source>
</evidence>
<dbReference type="Gene3D" id="3.10.20.90">
    <property type="entry name" value="Phosphatidylinositol 3-kinase Catalytic Subunit, Chain A, domain 1"/>
    <property type="match status" value="1"/>
</dbReference>
<dbReference type="GO" id="GO:0005783">
    <property type="term" value="C:endoplasmic reticulum"/>
    <property type="evidence" value="ECO:0007669"/>
    <property type="project" value="TreeGrafter"/>
</dbReference>
<feature type="region of interest" description="Disordered" evidence="1">
    <location>
        <begin position="357"/>
        <end position="408"/>
    </location>
</feature>
<feature type="domain" description="UBX" evidence="2">
    <location>
        <begin position="429"/>
        <end position="507"/>
    </location>
</feature>
<keyword evidence="4" id="KW-1185">Reference proteome</keyword>
<dbReference type="InterPro" id="IPR029071">
    <property type="entry name" value="Ubiquitin-like_domsf"/>
</dbReference>
<dbReference type="SMART" id="SM00594">
    <property type="entry name" value="UAS"/>
    <property type="match status" value="1"/>
</dbReference>
<dbReference type="OrthoDB" id="1920064at2759"/>
<feature type="compositionally biased region" description="Polar residues" evidence="1">
    <location>
        <begin position="91"/>
        <end position="100"/>
    </location>
</feature>
<organism evidence="3 4">
    <name type="scientific">Steinernema carpocapsae</name>
    <name type="common">Entomopathogenic nematode</name>
    <dbReference type="NCBI Taxonomy" id="34508"/>
    <lineage>
        <taxon>Eukaryota</taxon>
        <taxon>Metazoa</taxon>
        <taxon>Ecdysozoa</taxon>
        <taxon>Nematoda</taxon>
        <taxon>Chromadorea</taxon>
        <taxon>Rhabditida</taxon>
        <taxon>Tylenchina</taxon>
        <taxon>Panagrolaimomorpha</taxon>
        <taxon>Strongyloidoidea</taxon>
        <taxon>Steinernematidae</taxon>
        <taxon>Steinernema</taxon>
    </lineage>
</organism>
<reference evidence="3 4" key="1">
    <citation type="journal article" date="2015" name="Genome Biol.">
        <title>Comparative genomics of Steinernema reveals deeply conserved gene regulatory networks.</title>
        <authorList>
            <person name="Dillman A.R."/>
            <person name="Macchietto M."/>
            <person name="Porter C.F."/>
            <person name="Rogers A."/>
            <person name="Williams B."/>
            <person name="Antoshechkin I."/>
            <person name="Lee M.M."/>
            <person name="Goodwin Z."/>
            <person name="Lu X."/>
            <person name="Lewis E.E."/>
            <person name="Goodrich-Blair H."/>
            <person name="Stock S.P."/>
            <person name="Adams B.J."/>
            <person name="Sternberg P.W."/>
            <person name="Mortazavi A."/>
        </authorList>
    </citation>
    <scope>NUCLEOTIDE SEQUENCE [LARGE SCALE GENOMIC DNA]</scope>
    <source>
        <strain evidence="3 4">ALL</strain>
    </source>
</reference>
<dbReference type="PANTHER" id="PTHR23322">
    <property type="entry name" value="FAS-ASSOCIATED PROTEIN"/>
    <property type="match status" value="1"/>
</dbReference>
<dbReference type="PROSITE" id="PS50033">
    <property type="entry name" value="UBX"/>
    <property type="match status" value="1"/>
</dbReference>
<dbReference type="GO" id="GO:0036503">
    <property type="term" value="P:ERAD pathway"/>
    <property type="evidence" value="ECO:0007669"/>
    <property type="project" value="TreeGrafter"/>
</dbReference>
<evidence type="ECO:0000313" key="4">
    <source>
        <dbReference type="Proteomes" id="UP000298663"/>
    </source>
</evidence>
<dbReference type="STRING" id="34508.A0A4U8UP16"/>
<feature type="region of interest" description="Disordered" evidence="1">
    <location>
        <begin position="161"/>
        <end position="187"/>
    </location>
</feature>
<dbReference type="Pfam" id="PF21021">
    <property type="entry name" value="FAF1"/>
    <property type="match status" value="1"/>
</dbReference>
<feature type="compositionally biased region" description="Low complexity" evidence="1">
    <location>
        <begin position="161"/>
        <end position="172"/>
    </location>
</feature>
<dbReference type="PANTHER" id="PTHR23322:SF96">
    <property type="entry name" value="FAS-ASSOCIATED FACTOR 1"/>
    <property type="match status" value="1"/>
</dbReference>
<dbReference type="Pfam" id="PF00789">
    <property type="entry name" value="UBX"/>
    <property type="match status" value="1"/>
</dbReference>
<dbReference type="AlphaFoldDB" id="A0A4U8UP16"/>
<dbReference type="GO" id="GO:0043130">
    <property type="term" value="F:ubiquitin binding"/>
    <property type="evidence" value="ECO:0007669"/>
    <property type="project" value="TreeGrafter"/>
</dbReference>